<comment type="subcellular location">
    <subcellularLocation>
        <location evidence="2">Cytoplasm</location>
    </subcellularLocation>
</comment>
<dbReference type="Proteomes" id="UP000193498">
    <property type="component" value="Unassembled WGS sequence"/>
</dbReference>
<dbReference type="SMART" id="SM00584">
    <property type="entry name" value="TLDc"/>
    <property type="match status" value="1"/>
</dbReference>
<protein>
    <recommendedName>
        <fullName evidence="4">Restriction of telomere capping protein 5</fullName>
    </recommendedName>
</protein>
<evidence type="ECO:0000256" key="4">
    <source>
        <dbReference type="ARBA" id="ARBA00015163"/>
    </source>
</evidence>
<reference evidence="7 8" key="1">
    <citation type="submission" date="2016-07" db="EMBL/GenBank/DDBJ databases">
        <title>Pervasive Adenine N6-methylation of Active Genes in Fungi.</title>
        <authorList>
            <consortium name="DOE Joint Genome Institute"/>
            <person name="Mondo S.J."/>
            <person name="Dannebaum R.O."/>
            <person name="Kuo R.C."/>
            <person name="Labutti K."/>
            <person name="Haridas S."/>
            <person name="Kuo A."/>
            <person name="Salamov A."/>
            <person name="Ahrendt S.R."/>
            <person name="Lipzen A."/>
            <person name="Sullivan W."/>
            <person name="Andreopoulos W.B."/>
            <person name="Clum A."/>
            <person name="Lindquist E."/>
            <person name="Daum C."/>
            <person name="Ramamoorthy G.K."/>
            <person name="Gryganskyi A."/>
            <person name="Culley D."/>
            <person name="Magnuson J.K."/>
            <person name="James T.Y."/>
            <person name="O'Malley M.A."/>
            <person name="Stajich J.E."/>
            <person name="Spatafora J.W."/>
            <person name="Visel A."/>
            <person name="Grigoriev I.V."/>
        </authorList>
    </citation>
    <scope>NUCLEOTIDE SEQUENCE [LARGE SCALE GENOMIC DNA]</scope>
    <source>
        <strain evidence="7 8">CBS 931.73</strain>
    </source>
</reference>
<dbReference type="InParanoid" id="A0A1Y1YXB7"/>
<dbReference type="InterPro" id="IPR006571">
    <property type="entry name" value="TLDc_dom"/>
</dbReference>
<proteinExistence type="inferred from homology"/>
<dbReference type="STRING" id="1314790.A0A1Y1YXB7"/>
<evidence type="ECO:0000256" key="5">
    <source>
        <dbReference type="ARBA" id="ARBA00022490"/>
    </source>
</evidence>
<dbReference type="GO" id="GO:0005737">
    <property type="term" value="C:cytoplasm"/>
    <property type="evidence" value="ECO:0007669"/>
    <property type="project" value="UniProtKB-SubCell"/>
</dbReference>
<evidence type="ECO:0000256" key="2">
    <source>
        <dbReference type="ARBA" id="ARBA00004496"/>
    </source>
</evidence>
<dbReference type="GO" id="GO:0006979">
    <property type="term" value="P:response to oxidative stress"/>
    <property type="evidence" value="ECO:0007669"/>
    <property type="project" value="TreeGrafter"/>
</dbReference>
<comment type="similarity">
    <text evidence="3">Belongs to the RTC5 family.</text>
</comment>
<dbReference type="FunCoup" id="A0A1Y1YXB7">
    <property type="interactions" value="16"/>
</dbReference>
<comment type="caution">
    <text evidence="7">The sequence shown here is derived from an EMBL/GenBank/DDBJ whole genome shotgun (WGS) entry which is preliminary data.</text>
</comment>
<dbReference type="PROSITE" id="PS51886">
    <property type="entry name" value="TLDC"/>
    <property type="match status" value="1"/>
</dbReference>
<evidence type="ECO:0000259" key="6">
    <source>
        <dbReference type="PROSITE" id="PS51886"/>
    </source>
</evidence>
<dbReference type="Pfam" id="PF07534">
    <property type="entry name" value="TLD"/>
    <property type="match status" value="1"/>
</dbReference>
<dbReference type="EMBL" id="MCFE01000055">
    <property type="protein sequence ID" value="ORY02629.1"/>
    <property type="molecule type" value="Genomic_DNA"/>
</dbReference>
<evidence type="ECO:0000256" key="1">
    <source>
        <dbReference type="ARBA" id="ARBA00002738"/>
    </source>
</evidence>
<keyword evidence="8" id="KW-1185">Reference proteome</keyword>
<dbReference type="PANTHER" id="PTHR23354">
    <property type="entry name" value="NUCLEOLAR PROTEIN 7/ESTROGEN RECEPTOR COACTIVATOR-RELATED"/>
    <property type="match status" value="1"/>
</dbReference>
<dbReference type="GO" id="GO:0005634">
    <property type="term" value="C:nucleus"/>
    <property type="evidence" value="ECO:0007669"/>
    <property type="project" value="TreeGrafter"/>
</dbReference>
<organism evidence="7 8">
    <name type="scientific">Basidiobolus meristosporus CBS 931.73</name>
    <dbReference type="NCBI Taxonomy" id="1314790"/>
    <lineage>
        <taxon>Eukaryota</taxon>
        <taxon>Fungi</taxon>
        <taxon>Fungi incertae sedis</taxon>
        <taxon>Zoopagomycota</taxon>
        <taxon>Entomophthoromycotina</taxon>
        <taxon>Basidiobolomycetes</taxon>
        <taxon>Basidiobolales</taxon>
        <taxon>Basidiobolaceae</taxon>
        <taxon>Basidiobolus</taxon>
    </lineage>
</organism>
<gene>
    <name evidence="7" type="ORF">K493DRAFT_312032</name>
</gene>
<accession>A0A1Y1YXB7</accession>
<dbReference type="OrthoDB" id="289228at2759"/>
<evidence type="ECO:0000256" key="3">
    <source>
        <dbReference type="ARBA" id="ARBA00006731"/>
    </source>
</evidence>
<keyword evidence="5" id="KW-0963">Cytoplasm</keyword>
<dbReference type="PANTHER" id="PTHR23354:SF130">
    <property type="entry name" value="RESTRICTION OF TELOMERE CAPPING PROTEIN 5"/>
    <property type="match status" value="1"/>
</dbReference>
<dbReference type="AlphaFoldDB" id="A0A1Y1YXB7"/>
<evidence type="ECO:0000313" key="8">
    <source>
        <dbReference type="Proteomes" id="UP000193498"/>
    </source>
</evidence>
<evidence type="ECO:0000313" key="7">
    <source>
        <dbReference type="EMBL" id="ORY02629.1"/>
    </source>
</evidence>
<sequence length="397" mass="45099">MKVFFESLAEPSAGEEIQVSCGKIYDVFAGTFWVMKTYFANLLQDMLSGDQPHPPVAVPPNEPVLDLILTQMAIYQRKANGDNNNFNGFSSDEMISLAVFQYFVKRNIPRILMVWRAYIYAKFYLGEAEGPRVGRHIFGDKEILPNFNFSSEILRLGNACILTSFLPSSVVHGAGWHTLYNGSEHGYSMNRFETKVFKYPGPTLLLVKVIVTKIQGSFKVDINKGDEMILGAYVDEPWRFSRQFWGTSECQLFELSPQFEVFPSNHSNNSHVHCSPSHGIGFGGKIGQHQLYLDNTFQTGRLVNDPLLENMTYAISYSRPDFQVEFDILEVEVIGLGGEQAKRQQNREWQFEEKEANRRGDVNLANKNQSRQILEMAGILDISAGEMKTMRAQVEEQ</sequence>
<name>A0A1Y1YXB7_9FUNG</name>
<feature type="domain" description="TLDc" evidence="6">
    <location>
        <begin position="152"/>
        <end position="337"/>
    </location>
</feature>
<comment type="function">
    <text evidence="1">May be involved in a process influencing telomere capping.</text>
</comment>